<proteinExistence type="predicted"/>
<evidence type="ECO:0000313" key="2">
    <source>
        <dbReference type="Proteomes" id="UP000441336"/>
    </source>
</evidence>
<comment type="caution">
    <text evidence="1">The sequence shown here is derived from an EMBL/GenBank/DDBJ whole genome shotgun (WGS) entry which is preliminary data.</text>
</comment>
<protein>
    <submittedName>
        <fullName evidence="1">Uncharacterized protein</fullName>
    </submittedName>
</protein>
<gene>
    <name evidence="1" type="ORF">GO988_21590</name>
</gene>
<evidence type="ECO:0000313" key="1">
    <source>
        <dbReference type="EMBL" id="MVN78931.1"/>
    </source>
</evidence>
<organism evidence="1 2">
    <name type="scientific">Hymenobacter ginkgonis</name>
    <dbReference type="NCBI Taxonomy" id="2682976"/>
    <lineage>
        <taxon>Bacteria</taxon>
        <taxon>Pseudomonadati</taxon>
        <taxon>Bacteroidota</taxon>
        <taxon>Cytophagia</taxon>
        <taxon>Cytophagales</taxon>
        <taxon>Hymenobacteraceae</taxon>
        <taxon>Hymenobacter</taxon>
    </lineage>
</organism>
<name>A0A7K1TLE1_9BACT</name>
<dbReference type="RefSeq" id="WP_157569556.1">
    <property type="nucleotide sequence ID" value="NZ_WQKZ01000008.1"/>
</dbReference>
<reference evidence="1 2" key="1">
    <citation type="submission" date="2019-12" db="EMBL/GenBank/DDBJ databases">
        <title>Hymenobacter sp. HMF4947 Genome sequencing and assembly.</title>
        <authorList>
            <person name="Kang H."/>
            <person name="Cha I."/>
            <person name="Kim H."/>
            <person name="Joh K."/>
        </authorList>
    </citation>
    <scope>NUCLEOTIDE SEQUENCE [LARGE SCALE GENOMIC DNA]</scope>
    <source>
        <strain evidence="1 2">HMF4947</strain>
    </source>
</reference>
<keyword evidence="2" id="KW-1185">Reference proteome</keyword>
<accession>A0A7K1TLE1</accession>
<dbReference type="EMBL" id="WQKZ01000008">
    <property type="protein sequence ID" value="MVN78931.1"/>
    <property type="molecule type" value="Genomic_DNA"/>
</dbReference>
<dbReference type="AlphaFoldDB" id="A0A7K1TLE1"/>
<dbReference type="Proteomes" id="UP000441336">
    <property type="component" value="Unassembled WGS sequence"/>
</dbReference>
<sequence length="121" mass="14018">MKLILQPEGMTVTGQCCVAMLVGVSLNSCLTVFCQDYTDSTAVMRWALKYYHYQPHPRLRRFKKQVQLPTLCLLWSKYTGEWVVYDTGDIYCPTHGICNYDDYQEAVGDMLTHYLGFTKIK</sequence>